<evidence type="ECO:0000313" key="3">
    <source>
        <dbReference type="EMBL" id="KAJ4308534.1"/>
    </source>
</evidence>
<gene>
    <name evidence="3" type="ORF">N0V84_012037</name>
</gene>
<dbReference type="PANTHER" id="PTHR21310:SF37">
    <property type="entry name" value="AMINOGLYCOSIDE PHOSPHOTRANSFERASE DOMAIN-CONTAINING PROTEIN"/>
    <property type="match status" value="1"/>
</dbReference>
<dbReference type="EMBL" id="JAPEUR010000518">
    <property type="protein sequence ID" value="KAJ4308534.1"/>
    <property type="molecule type" value="Genomic_DNA"/>
</dbReference>
<dbReference type="Gene3D" id="3.30.200.20">
    <property type="entry name" value="Phosphorylase Kinase, domain 1"/>
    <property type="match status" value="1"/>
</dbReference>
<name>A0A9W8TAZ2_9HYPO</name>
<sequence length="555" mass="63602">MRDRIFEDQITREREAFIRSITDEKGDSICALASSYHHDAPCAIVDVSHGSFNVCVSVQFDIMRTSSSPARWVVRIPFPGRVPWIDEKIDSEVATMMYIAEKTTIPVPKIHAWSYNAQSPIGHAFIIMDHVQGTSLNAMLFRKIDRWGYTTGARRSKDLKRVHDQLADLYIQLRSLEFSEIGALGMPTSESPAIAIRHRPMPMELVLQETEKLNPSVVFPEKIFTKPEEYIHALVKLSRNRLKRTRDPDFGTEESGYEVVFAHEEFYKYMLTSFLRKTRRNGPFVLMHGDMALQGNNLIWDDELNLVGVLDWEFCHTVPTSCFIPPAWINGFSPDPIIEIGRMGIFYDIEISSLKRSITERSQQQWPASPLKQEWDRRGESDDPHVSVFLALLHPEVIDSAFWAFLMHQFYSPCFLPPKPTNDIASQKLETFRENEEIRNFVKKRIADEQSYAEKYEAYVRENGKTHGCQCVSCEKQRGNFEHLQQLPMLLHPLDVPVEYESTGPEPTPTPEFKITPLHVIMSSRTGEESSESDEESGESSEDSSGSDIMTCELP</sequence>
<dbReference type="InterPro" id="IPR002575">
    <property type="entry name" value="Aminoglycoside_PTrfase"/>
</dbReference>
<dbReference type="AlphaFoldDB" id="A0A9W8TAZ2"/>
<dbReference type="Gene3D" id="3.90.1200.10">
    <property type="match status" value="1"/>
</dbReference>
<reference evidence="3" key="1">
    <citation type="submission" date="2022-10" db="EMBL/GenBank/DDBJ databases">
        <title>Tapping the CABI collections for fungal endophytes: first genome assemblies for Collariella, Neodidymelliopsis, Ascochyta clinopodiicola, Didymella pomorum, Didymosphaeria variabile, Neocosmospora piperis and Neocucurbitaria cava.</title>
        <authorList>
            <person name="Hill R."/>
        </authorList>
    </citation>
    <scope>NUCLEOTIDE SEQUENCE</scope>
    <source>
        <strain evidence="3">IMI 366586</strain>
    </source>
</reference>
<evidence type="ECO:0000259" key="2">
    <source>
        <dbReference type="Pfam" id="PF01636"/>
    </source>
</evidence>
<organism evidence="3 4">
    <name type="scientific">Fusarium piperis</name>
    <dbReference type="NCBI Taxonomy" id="1435070"/>
    <lineage>
        <taxon>Eukaryota</taxon>
        <taxon>Fungi</taxon>
        <taxon>Dikarya</taxon>
        <taxon>Ascomycota</taxon>
        <taxon>Pezizomycotina</taxon>
        <taxon>Sordariomycetes</taxon>
        <taxon>Hypocreomycetidae</taxon>
        <taxon>Hypocreales</taxon>
        <taxon>Nectriaceae</taxon>
        <taxon>Fusarium</taxon>
        <taxon>Fusarium solani species complex</taxon>
    </lineage>
</organism>
<dbReference type="OrthoDB" id="5327538at2759"/>
<feature type="domain" description="Aminoglycoside phosphotransferase" evidence="2">
    <location>
        <begin position="66"/>
        <end position="316"/>
    </location>
</feature>
<protein>
    <recommendedName>
        <fullName evidence="2">Aminoglycoside phosphotransferase domain-containing protein</fullName>
    </recommendedName>
</protein>
<evidence type="ECO:0000256" key="1">
    <source>
        <dbReference type="SAM" id="MobiDB-lite"/>
    </source>
</evidence>
<dbReference type="Pfam" id="PF01636">
    <property type="entry name" value="APH"/>
    <property type="match status" value="1"/>
</dbReference>
<dbReference type="InterPro" id="IPR011009">
    <property type="entry name" value="Kinase-like_dom_sf"/>
</dbReference>
<dbReference type="InterPro" id="IPR051678">
    <property type="entry name" value="AGP_Transferase"/>
</dbReference>
<accession>A0A9W8TAZ2</accession>
<proteinExistence type="predicted"/>
<dbReference type="SUPFAM" id="SSF56112">
    <property type="entry name" value="Protein kinase-like (PK-like)"/>
    <property type="match status" value="1"/>
</dbReference>
<feature type="region of interest" description="Disordered" evidence="1">
    <location>
        <begin position="498"/>
        <end position="555"/>
    </location>
</feature>
<keyword evidence="4" id="KW-1185">Reference proteome</keyword>
<comment type="caution">
    <text evidence="3">The sequence shown here is derived from an EMBL/GenBank/DDBJ whole genome shotgun (WGS) entry which is preliminary data.</text>
</comment>
<dbReference type="Proteomes" id="UP001140502">
    <property type="component" value="Unassembled WGS sequence"/>
</dbReference>
<dbReference type="PANTHER" id="PTHR21310">
    <property type="entry name" value="AMINOGLYCOSIDE PHOSPHOTRANSFERASE-RELATED-RELATED"/>
    <property type="match status" value="1"/>
</dbReference>
<evidence type="ECO:0000313" key="4">
    <source>
        <dbReference type="Proteomes" id="UP001140502"/>
    </source>
</evidence>
<feature type="compositionally biased region" description="Acidic residues" evidence="1">
    <location>
        <begin position="529"/>
        <end position="542"/>
    </location>
</feature>